<dbReference type="InterPro" id="IPR001387">
    <property type="entry name" value="Cro/C1-type_HTH"/>
</dbReference>
<dbReference type="InterPro" id="IPR010982">
    <property type="entry name" value="Lambda_DNA-bd_dom_sf"/>
</dbReference>
<dbReference type="Proteomes" id="UP000095564">
    <property type="component" value="Unassembled WGS sequence"/>
</dbReference>
<dbReference type="GO" id="GO:0003677">
    <property type="term" value="F:DNA binding"/>
    <property type="evidence" value="ECO:0007669"/>
    <property type="project" value="InterPro"/>
</dbReference>
<feature type="domain" description="HTH cro/C1-type" evidence="1">
    <location>
        <begin position="15"/>
        <end position="69"/>
    </location>
</feature>
<name>A0A174ULD9_ANAHA</name>
<dbReference type="PROSITE" id="PS50943">
    <property type="entry name" value="HTH_CROC1"/>
    <property type="match status" value="1"/>
</dbReference>
<sequence>MNNTSSEKEIFGNNIQILINQRNWTIQHAANELKYDRNKLSKILTGSQNFELRTVIKFARFFNISVFLLFSRLFENEQYRILFPFIESDYMSVFRKNFESSSLKQSDINLDSTTVSHIICGRRNNPTIDTLQHFTENSNTILSELFKTETDKFTEQHLITIH</sequence>
<dbReference type="CDD" id="cd00093">
    <property type="entry name" value="HTH_XRE"/>
    <property type="match status" value="1"/>
</dbReference>
<dbReference type="SUPFAM" id="SSF47413">
    <property type="entry name" value="lambda repressor-like DNA-binding domains"/>
    <property type="match status" value="1"/>
</dbReference>
<dbReference type="EMBL" id="CZAU01000059">
    <property type="protein sequence ID" value="CUQ23253.1"/>
    <property type="molecule type" value="Genomic_DNA"/>
</dbReference>
<dbReference type="AlphaFoldDB" id="A0A174ULD9"/>
<reference evidence="2 3" key="1">
    <citation type="submission" date="2015-09" db="EMBL/GenBank/DDBJ databases">
        <authorList>
            <consortium name="Pathogen Informatics"/>
        </authorList>
    </citation>
    <scope>NUCLEOTIDE SEQUENCE [LARGE SCALE GENOMIC DNA]</scope>
    <source>
        <strain evidence="2 3">2789STDY5834908</strain>
    </source>
</reference>
<dbReference type="RefSeq" id="WP_055162577.1">
    <property type="nucleotide sequence ID" value="NZ_CZAU01000059.1"/>
</dbReference>
<proteinExistence type="predicted"/>
<organism evidence="2 3">
    <name type="scientific">Anaerostipes hadrus</name>
    <dbReference type="NCBI Taxonomy" id="649756"/>
    <lineage>
        <taxon>Bacteria</taxon>
        <taxon>Bacillati</taxon>
        <taxon>Bacillota</taxon>
        <taxon>Clostridia</taxon>
        <taxon>Lachnospirales</taxon>
        <taxon>Lachnospiraceae</taxon>
        <taxon>Anaerostipes</taxon>
    </lineage>
</organism>
<evidence type="ECO:0000313" key="2">
    <source>
        <dbReference type="EMBL" id="CUQ23253.1"/>
    </source>
</evidence>
<dbReference type="Gene3D" id="1.10.260.40">
    <property type="entry name" value="lambda repressor-like DNA-binding domains"/>
    <property type="match status" value="1"/>
</dbReference>
<evidence type="ECO:0000313" key="3">
    <source>
        <dbReference type="Proteomes" id="UP000095564"/>
    </source>
</evidence>
<accession>A0A174ULD9</accession>
<gene>
    <name evidence="2" type="ORF">ERS852520_03465</name>
</gene>
<evidence type="ECO:0000259" key="1">
    <source>
        <dbReference type="PROSITE" id="PS50943"/>
    </source>
</evidence>
<protein>
    <submittedName>
        <fullName evidence="2">Helix-turn-helix domain</fullName>
    </submittedName>
</protein>
<dbReference type="SMART" id="SM00530">
    <property type="entry name" value="HTH_XRE"/>
    <property type="match status" value="1"/>
</dbReference>